<gene>
    <name evidence="5" type="ORF">AFUS01_LOCUS5830</name>
</gene>
<evidence type="ECO:0000256" key="3">
    <source>
        <dbReference type="ARBA" id="ARBA00022702"/>
    </source>
</evidence>
<dbReference type="GO" id="GO:0005576">
    <property type="term" value="C:extracellular region"/>
    <property type="evidence" value="ECO:0007669"/>
    <property type="project" value="UniProtKB-SubCell"/>
</dbReference>
<proteinExistence type="predicted"/>
<comment type="caution">
    <text evidence="5">The sequence shown here is derived from an EMBL/GenBank/DDBJ whole genome shotgun (WGS) entry which is preliminary data.</text>
</comment>
<keyword evidence="6" id="KW-1185">Reference proteome</keyword>
<accession>A0A8J2JGD5</accession>
<dbReference type="Proteomes" id="UP000708208">
    <property type="component" value="Unassembled WGS sequence"/>
</dbReference>
<evidence type="ECO:0000313" key="6">
    <source>
        <dbReference type="Proteomes" id="UP000708208"/>
    </source>
</evidence>
<dbReference type="AlphaFoldDB" id="A0A8J2JGD5"/>
<evidence type="ECO:0000313" key="5">
    <source>
        <dbReference type="EMBL" id="CAG7716315.1"/>
    </source>
</evidence>
<dbReference type="PROSITE" id="PS51257">
    <property type="entry name" value="PROKAR_LIPOPROTEIN"/>
    <property type="match status" value="1"/>
</dbReference>
<organism evidence="5 6">
    <name type="scientific">Allacma fusca</name>
    <dbReference type="NCBI Taxonomy" id="39272"/>
    <lineage>
        <taxon>Eukaryota</taxon>
        <taxon>Metazoa</taxon>
        <taxon>Ecdysozoa</taxon>
        <taxon>Arthropoda</taxon>
        <taxon>Hexapoda</taxon>
        <taxon>Collembola</taxon>
        <taxon>Symphypleona</taxon>
        <taxon>Sminthuridae</taxon>
        <taxon>Allacma</taxon>
    </lineage>
</organism>
<keyword evidence="3" id="KW-0372">Hormone</keyword>
<evidence type="ECO:0000256" key="1">
    <source>
        <dbReference type="ARBA" id="ARBA00004613"/>
    </source>
</evidence>
<dbReference type="GO" id="GO:0005179">
    <property type="term" value="F:hormone activity"/>
    <property type="evidence" value="ECO:0007669"/>
    <property type="project" value="UniProtKB-KW"/>
</dbReference>
<dbReference type="EMBL" id="CAJVCH010037640">
    <property type="protein sequence ID" value="CAG7716315.1"/>
    <property type="molecule type" value="Genomic_DNA"/>
</dbReference>
<dbReference type="Pfam" id="PF00473">
    <property type="entry name" value="CRF"/>
    <property type="match status" value="1"/>
</dbReference>
<evidence type="ECO:0000256" key="2">
    <source>
        <dbReference type="ARBA" id="ARBA00022525"/>
    </source>
</evidence>
<name>A0A8J2JGD5_9HEXA</name>
<comment type="subcellular location">
    <subcellularLocation>
        <location evidence="1">Secreted</location>
    </subcellularLocation>
</comment>
<dbReference type="SMART" id="SM00039">
    <property type="entry name" value="CRF"/>
    <property type="match status" value="1"/>
</dbReference>
<reference evidence="5" key="1">
    <citation type="submission" date="2021-06" db="EMBL/GenBank/DDBJ databases">
        <authorList>
            <person name="Hodson N. C."/>
            <person name="Mongue J. A."/>
            <person name="Jaron S. K."/>
        </authorList>
    </citation>
    <scope>NUCLEOTIDE SEQUENCE</scope>
</reference>
<evidence type="ECO:0000259" key="4">
    <source>
        <dbReference type="SMART" id="SM00039"/>
    </source>
</evidence>
<keyword evidence="2" id="KW-0964">Secreted</keyword>
<feature type="domain" description="Corticotropin-releasing factor" evidence="4">
    <location>
        <begin position="57"/>
        <end position="101"/>
    </location>
</feature>
<dbReference type="InterPro" id="IPR000187">
    <property type="entry name" value="CRF"/>
</dbReference>
<protein>
    <recommendedName>
        <fullName evidence="4">Corticotropin-releasing factor domain-containing protein</fullName>
    </recommendedName>
</protein>
<sequence length="103" mass="11377">MTRLSFSLRPVSLVLFIIIGILHLSSVSCKAIPKRSSAPVPPGVSSESLDYTQLNISSSSLSIVSPLEVLRQTMAAEVVRSRIREAKNRRLAINNEYLRKVGR</sequence>